<keyword evidence="2" id="KW-1185">Reference proteome</keyword>
<protein>
    <submittedName>
        <fullName evidence="1">Uncharacterized protein</fullName>
    </submittedName>
</protein>
<comment type="caution">
    <text evidence="1">The sequence shown here is derived from an EMBL/GenBank/DDBJ whole genome shotgun (WGS) entry which is preliminary data.</text>
</comment>
<organism evidence="1 2">
    <name type="scientific">Streptomyces aurantiogriseus</name>
    <dbReference type="NCBI Taxonomy" id="66870"/>
    <lineage>
        <taxon>Bacteria</taxon>
        <taxon>Bacillati</taxon>
        <taxon>Actinomycetota</taxon>
        <taxon>Actinomycetes</taxon>
        <taxon>Kitasatosporales</taxon>
        <taxon>Streptomycetaceae</taxon>
        <taxon>Streptomyces</taxon>
    </lineage>
</organism>
<accession>A0A918BW76</accession>
<proteinExistence type="predicted"/>
<dbReference type="EMBL" id="BMSX01000002">
    <property type="protein sequence ID" value="GGQ95422.1"/>
    <property type="molecule type" value="Genomic_DNA"/>
</dbReference>
<evidence type="ECO:0000313" key="2">
    <source>
        <dbReference type="Proteomes" id="UP000658320"/>
    </source>
</evidence>
<reference evidence="1" key="1">
    <citation type="journal article" date="2014" name="Int. J. Syst. Evol. Microbiol.">
        <title>Complete genome sequence of Corynebacterium casei LMG S-19264T (=DSM 44701T), isolated from a smear-ripened cheese.</title>
        <authorList>
            <consortium name="US DOE Joint Genome Institute (JGI-PGF)"/>
            <person name="Walter F."/>
            <person name="Albersmeier A."/>
            <person name="Kalinowski J."/>
            <person name="Ruckert C."/>
        </authorList>
    </citation>
    <scope>NUCLEOTIDE SEQUENCE</scope>
    <source>
        <strain evidence="1">JCM 4346</strain>
    </source>
</reference>
<gene>
    <name evidence="1" type="ORF">GCM10010251_07410</name>
</gene>
<dbReference type="Proteomes" id="UP000658320">
    <property type="component" value="Unassembled WGS sequence"/>
</dbReference>
<dbReference type="AlphaFoldDB" id="A0A918BW76"/>
<evidence type="ECO:0000313" key="1">
    <source>
        <dbReference type="EMBL" id="GGQ95422.1"/>
    </source>
</evidence>
<sequence>MRGQFQCAAAPAVAQGIGDELGRDQDHRVRCVRGHGESDRGTRKQILVKALRRQQERQPVVFFTRRSVGRCAPTVAAAQSATSRSARRAARRWVTASAGLSLGALETIHGPLEADWSRADYLIFEHAEIYASRSRHSVAVWLCFLS</sequence>
<reference evidence="1" key="2">
    <citation type="submission" date="2020-09" db="EMBL/GenBank/DDBJ databases">
        <authorList>
            <person name="Sun Q."/>
            <person name="Ohkuma M."/>
        </authorList>
    </citation>
    <scope>NUCLEOTIDE SEQUENCE</scope>
    <source>
        <strain evidence="1">JCM 4346</strain>
    </source>
</reference>
<name>A0A918BW76_9ACTN</name>